<gene>
    <name evidence="1" type="primary">prkC_2</name>
    <name evidence="1" type="ORF">NCTC5664_02298</name>
</gene>
<protein>
    <submittedName>
        <fullName evidence="1">Serine/threonine protein kinase PrkC, regulator of stationary phase</fullName>
        <ecNumber evidence="1">2.7.11.1</ecNumber>
    </submittedName>
</protein>
<dbReference type="EMBL" id="UHAQ01000003">
    <property type="protein sequence ID" value="SUK82090.1"/>
    <property type="molecule type" value="Genomic_DNA"/>
</dbReference>
<proteinExistence type="predicted"/>
<dbReference type="GO" id="GO:0004674">
    <property type="term" value="F:protein serine/threonine kinase activity"/>
    <property type="evidence" value="ECO:0007669"/>
    <property type="project" value="UniProtKB-KW"/>
</dbReference>
<evidence type="ECO:0000313" key="1">
    <source>
        <dbReference type="EMBL" id="SUK82090.1"/>
    </source>
</evidence>
<keyword evidence="1" id="KW-0418">Kinase</keyword>
<keyword evidence="1" id="KW-0808">Transferase</keyword>
<keyword evidence="1" id="KW-0723">Serine/threonine-protein kinase</keyword>
<evidence type="ECO:0000313" key="2">
    <source>
        <dbReference type="Proteomes" id="UP000254502"/>
    </source>
</evidence>
<dbReference type="AlphaFoldDB" id="A0A380E0U8"/>
<accession>A0A380E0U8</accession>
<dbReference type="Proteomes" id="UP000254502">
    <property type="component" value="Unassembled WGS sequence"/>
</dbReference>
<sequence>MKDDLSSVLHENRANEDVYELDKMKTIAVPLKKEDLAKHISEHKSNQPKRETTQVPIVMGLLIISNSKSQKVCCMNQT</sequence>
<name>A0A380E0U8_STAAU</name>
<reference evidence="1 2" key="1">
    <citation type="submission" date="2018-06" db="EMBL/GenBank/DDBJ databases">
        <authorList>
            <consortium name="Pathogen Informatics"/>
            <person name="Doyle S."/>
        </authorList>
    </citation>
    <scope>NUCLEOTIDE SEQUENCE [LARGE SCALE GENOMIC DNA]</scope>
    <source>
        <strain evidence="1 2">NCTC5664</strain>
    </source>
</reference>
<organism evidence="1 2">
    <name type="scientific">Staphylococcus aureus</name>
    <dbReference type="NCBI Taxonomy" id="1280"/>
    <lineage>
        <taxon>Bacteria</taxon>
        <taxon>Bacillati</taxon>
        <taxon>Bacillota</taxon>
        <taxon>Bacilli</taxon>
        <taxon>Bacillales</taxon>
        <taxon>Staphylococcaceae</taxon>
        <taxon>Staphylococcus</taxon>
    </lineage>
</organism>
<dbReference type="EC" id="2.7.11.1" evidence="1"/>